<dbReference type="InterPro" id="IPR036259">
    <property type="entry name" value="MFS_trans_sf"/>
</dbReference>
<keyword evidence="3 6" id="KW-1133">Transmembrane helix</keyword>
<evidence type="ECO:0000256" key="6">
    <source>
        <dbReference type="SAM" id="Phobius"/>
    </source>
</evidence>
<feature type="transmembrane region" description="Helical" evidence="6">
    <location>
        <begin position="405"/>
        <end position="421"/>
    </location>
</feature>
<dbReference type="GO" id="GO:0005886">
    <property type="term" value="C:plasma membrane"/>
    <property type="evidence" value="ECO:0007669"/>
    <property type="project" value="UniProtKB-SubCell"/>
</dbReference>
<feature type="transmembrane region" description="Helical" evidence="6">
    <location>
        <begin position="70"/>
        <end position="92"/>
    </location>
</feature>
<feature type="transmembrane region" description="Helical" evidence="6">
    <location>
        <begin position="98"/>
        <end position="117"/>
    </location>
</feature>
<evidence type="ECO:0000313" key="8">
    <source>
        <dbReference type="EMBL" id="RVU14836.1"/>
    </source>
</evidence>
<keyword evidence="5" id="KW-0046">Antibiotic resistance</keyword>
<comment type="subcellular location">
    <subcellularLocation>
        <location evidence="1">Cell membrane</location>
        <topology evidence="1">Multi-pass membrane protein</topology>
    </subcellularLocation>
</comment>
<evidence type="ECO:0000256" key="3">
    <source>
        <dbReference type="ARBA" id="ARBA00022989"/>
    </source>
</evidence>
<evidence type="ECO:0000256" key="4">
    <source>
        <dbReference type="ARBA" id="ARBA00023136"/>
    </source>
</evidence>
<dbReference type="PROSITE" id="PS50850">
    <property type="entry name" value="MFS"/>
    <property type="match status" value="1"/>
</dbReference>
<dbReference type="InterPro" id="IPR020846">
    <property type="entry name" value="MFS_dom"/>
</dbReference>
<dbReference type="Gene3D" id="1.20.1250.20">
    <property type="entry name" value="MFS general substrate transporter like domains"/>
    <property type="match status" value="1"/>
</dbReference>
<sequence length="460" mass="46419">MAPLIALSLGYFLVMLDVTVVNVAIPAIRTSFGTGATALQWIVDGYSTLFAGLLLLGGALADRIGHRRTFLAGLGVFALASLACALAGSPAVLIAGRMAQGAGAALLVPASFGLLQATYADRAARARAVAVWGAVASVAFGAGPVVGGLLVSGSGWRAVFWLNLPVAVLAVALTLRHLPPATRSRRQASKADPLGQLLGVIGLVALAGGLNEAGARGWTSPLVLSAFVLGIAALAALAAVERTLEARIRAGGRRAPLLPPSLFRAPSFTSTAAVGLLISLGYYGMLFLTTLYFQQERGFSALATGLALLPSVCMGLIAAPLFSRITARTGPYPPMVAGLALGTLGFLGWLPTGPHTPYPVLLFALIATGLGQTLTALAATAAIIDTAPAAGAGIASAVFNVSRQVGSTVGVALFGTFATAAPDFSAALRLSAGLAATAFATGALLALKARRRASTPYRAG</sequence>
<dbReference type="Gene3D" id="1.20.1720.10">
    <property type="entry name" value="Multidrug resistance protein D"/>
    <property type="match status" value="1"/>
</dbReference>
<feature type="transmembrane region" description="Helical" evidence="6">
    <location>
        <begin position="272"/>
        <end position="293"/>
    </location>
</feature>
<feature type="transmembrane region" description="Helical" evidence="6">
    <location>
        <begin position="334"/>
        <end position="352"/>
    </location>
</feature>
<gene>
    <name evidence="8" type="ORF">EOT10_40305</name>
</gene>
<dbReference type="EMBL" id="RZYA01000038">
    <property type="protein sequence ID" value="RVU14836.1"/>
    <property type="molecule type" value="Genomic_DNA"/>
</dbReference>
<feature type="transmembrane region" description="Helical" evidence="6">
    <location>
        <begin position="299"/>
        <end position="322"/>
    </location>
</feature>
<reference evidence="8 9" key="1">
    <citation type="submission" date="2019-01" db="EMBL/GenBank/DDBJ databases">
        <title>Genome sequences of Streptomyces and Rhizobium isolates collected from root and soil.</title>
        <authorList>
            <person name="Chhettri S."/>
            <person name="Sevigny J.L."/>
            <person name="Sen A."/>
            <person name="Ennis N."/>
            <person name="Tisa L."/>
        </authorList>
    </citation>
    <scope>NUCLEOTIDE SEQUENCE [LARGE SCALE GENOMIC DNA]</scope>
    <source>
        <strain evidence="8 9">San01</strain>
    </source>
</reference>
<feature type="transmembrane region" description="Helical" evidence="6">
    <location>
        <begin position="427"/>
        <end position="447"/>
    </location>
</feature>
<protein>
    <submittedName>
        <fullName evidence="8">MFS transporter</fullName>
    </submittedName>
</protein>
<organism evidence="8 9">
    <name type="scientific">Streptomyces antnestii</name>
    <dbReference type="NCBI Taxonomy" id="2494256"/>
    <lineage>
        <taxon>Bacteria</taxon>
        <taxon>Bacillati</taxon>
        <taxon>Actinomycetota</taxon>
        <taxon>Actinomycetes</taxon>
        <taxon>Kitasatosporales</taxon>
        <taxon>Streptomycetaceae</taxon>
        <taxon>Streptomyces</taxon>
    </lineage>
</organism>
<feature type="transmembrane region" description="Helical" evidence="6">
    <location>
        <begin position="191"/>
        <end position="210"/>
    </location>
</feature>
<evidence type="ECO:0000256" key="2">
    <source>
        <dbReference type="ARBA" id="ARBA00022692"/>
    </source>
</evidence>
<dbReference type="Pfam" id="PF07690">
    <property type="entry name" value="MFS_1"/>
    <property type="match status" value="2"/>
</dbReference>
<evidence type="ECO:0000313" key="9">
    <source>
        <dbReference type="Proteomes" id="UP000283128"/>
    </source>
</evidence>
<dbReference type="CDD" id="cd17321">
    <property type="entry name" value="MFS_MMR_MDR_like"/>
    <property type="match status" value="1"/>
</dbReference>
<feature type="transmembrane region" description="Helical" evidence="6">
    <location>
        <begin position="222"/>
        <end position="240"/>
    </location>
</feature>
<dbReference type="OrthoDB" id="9781469at2"/>
<feature type="transmembrane region" description="Helical" evidence="6">
    <location>
        <begin position="158"/>
        <end position="179"/>
    </location>
</feature>
<comment type="caution">
    <text evidence="8">The sequence shown here is derived from an EMBL/GenBank/DDBJ whole genome shotgun (WGS) entry which is preliminary data.</text>
</comment>
<keyword evidence="2 6" id="KW-0812">Transmembrane</keyword>
<dbReference type="GO" id="GO:0022857">
    <property type="term" value="F:transmembrane transporter activity"/>
    <property type="evidence" value="ECO:0007669"/>
    <property type="project" value="InterPro"/>
</dbReference>
<feature type="transmembrane region" description="Helical" evidence="6">
    <location>
        <begin position="129"/>
        <end position="152"/>
    </location>
</feature>
<name>A0A437NXS6_9ACTN</name>
<dbReference type="SUPFAM" id="SSF103473">
    <property type="entry name" value="MFS general substrate transporter"/>
    <property type="match status" value="2"/>
</dbReference>
<dbReference type="GO" id="GO:0046677">
    <property type="term" value="P:response to antibiotic"/>
    <property type="evidence" value="ECO:0007669"/>
    <property type="project" value="UniProtKB-KW"/>
</dbReference>
<feature type="transmembrane region" description="Helical" evidence="6">
    <location>
        <begin position="39"/>
        <end position="58"/>
    </location>
</feature>
<dbReference type="Proteomes" id="UP000283128">
    <property type="component" value="Unassembled WGS sequence"/>
</dbReference>
<accession>A0A437NXS6</accession>
<proteinExistence type="predicted"/>
<dbReference type="PANTHER" id="PTHR42718">
    <property type="entry name" value="MAJOR FACILITATOR SUPERFAMILY MULTIDRUG TRANSPORTER MFSC"/>
    <property type="match status" value="1"/>
</dbReference>
<dbReference type="AlphaFoldDB" id="A0A437NXS6"/>
<feature type="domain" description="Major facilitator superfamily (MFS) profile" evidence="7">
    <location>
        <begin position="3"/>
        <end position="450"/>
    </location>
</feature>
<dbReference type="InterPro" id="IPR011701">
    <property type="entry name" value="MFS"/>
</dbReference>
<keyword evidence="4 6" id="KW-0472">Membrane</keyword>
<evidence type="ECO:0000256" key="5">
    <source>
        <dbReference type="ARBA" id="ARBA00023251"/>
    </source>
</evidence>
<evidence type="ECO:0000259" key="7">
    <source>
        <dbReference type="PROSITE" id="PS50850"/>
    </source>
</evidence>
<feature type="transmembrane region" description="Helical" evidence="6">
    <location>
        <begin position="358"/>
        <end position="384"/>
    </location>
</feature>
<keyword evidence="9" id="KW-1185">Reference proteome</keyword>
<dbReference type="PANTHER" id="PTHR42718:SF40">
    <property type="entry name" value="METHYLENOMYCIN A RESISTANCE PROTEIN"/>
    <property type="match status" value="1"/>
</dbReference>
<evidence type="ECO:0000256" key="1">
    <source>
        <dbReference type="ARBA" id="ARBA00004651"/>
    </source>
</evidence>